<sequence length="726" mass="76274" precursor="true">MTGLTRKLVPAALALTLAAAPVAAQSSELVQLFNEGMSLFEQGQEAEALATLERALALDPTSDEAYELFRALEAEHLARQDPFEQEAWMILLMRGGQFELVAKRFLDLAELGRIERQNDREAIRELLTALNDDPTPSARRRIVADLRARHGEYAVPYMLGALADRSDDAYRVRVMLSLAEMGGSVVPPLVEALESESSDPYMARNVAAVLGNIGDPRAIGALAWLANSEAEPGVRSAAGDALSRILEGQGRSGLDLGPSAQLVHEGNSYLNQSDEVLLPFMYSQVVWDWKGGDLEATIVPRTMYPEEMAKIAFYRALDADATNLDARAGLVRAAVVQDYELGLIATAGGDVESQMDQAAQGLLVALSAGTSAMERALEQAMADGDIAATIAILRTYGRTASAPTTAMQQALRHDVPQVREEAAIALAHTALSGNSTAVDSAVISNLGTAGGRSIHRTALVIDANDRRRTEMVAALEASGIACLSSDKGLLGLATLRRAGGVDVVVCASTLPDVTTQQVLTNVRNDVRLSNTPFVVVADDPEAFDDIEELYSDRANAVVRGVDQVGDVEEALSERVNTDRAEADDLATRAASALSALAAAGVDVSAASDHLAGTLASSEARPDAVIVPALRTLALRGNDSHAAAMLGVLTDDARSDAARTVAGQSLANLLRRTGGAADGAYEPLQALVTSDAAIAVRQAAAEALGALALGDAQRAEALVGSDVTVSE</sequence>
<comment type="subcellular location">
    <subcellularLocation>
        <location evidence="1">Cytoplasm</location>
        <location evidence="1">Myofibril</location>
        <location evidence="1">Sarcomere</location>
        <location evidence="1">A band</location>
    </subcellularLocation>
    <subcellularLocation>
        <location evidence="2">Cytoplasm</location>
        <location evidence="2">Myofibril</location>
        <location evidence="2">Sarcomere</location>
        <location evidence="2">Z line</location>
    </subcellularLocation>
</comment>
<dbReference type="InterPro" id="IPR011006">
    <property type="entry name" value="CheY-like_superfamily"/>
</dbReference>
<proteinExistence type="predicted"/>
<feature type="repeat" description="TPR" evidence="6">
    <location>
        <begin position="29"/>
        <end position="62"/>
    </location>
</feature>
<dbReference type="EMBL" id="CP036290">
    <property type="protein sequence ID" value="QDU84432.1"/>
    <property type="molecule type" value="Genomic_DNA"/>
</dbReference>
<feature type="signal peptide" evidence="7">
    <location>
        <begin position="1"/>
        <end position="24"/>
    </location>
</feature>
<dbReference type="InterPro" id="IPR000225">
    <property type="entry name" value="Armadillo"/>
</dbReference>
<evidence type="ECO:0000256" key="7">
    <source>
        <dbReference type="SAM" id="SignalP"/>
    </source>
</evidence>
<dbReference type="PROSITE" id="PS50005">
    <property type="entry name" value="TPR"/>
    <property type="match status" value="1"/>
</dbReference>
<keyword evidence="4" id="KW-0677">Repeat</keyword>
<dbReference type="Pfam" id="PF13646">
    <property type="entry name" value="HEAT_2"/>
    <property type="match status" value="1"/>
</dbReference>
<evidence type="ECO:0000313" key="9">
    <source>
        <dbReference type="Proteomes" id="UP000319342"/>
    </source>
</evidence>
<gene>
    <name evidence="8" type="ORF">Pla163_15410</name>
</gene>
<evidence type="ECO:0000256" key="1">
    <source>
        <dbReference type="ARBA" id="ARBA00004161"/>
    </source>
</evidence>
<dbReference type="SUPFAM" id="SSF48371">
    <property type="entry name" value="ARM repeat"/>
    <property type="match status" value="1"/>
</dbReference>
<dbReference type="OrthoDB" id="243067at2"/>
<protein>
    <recommendedName>
        <fullName evidence="3">Protein unc-45 homolog B</fullName>
    </recommendedName>
</protein>
<dbReference type="Pfam" id="PF07719">
    <property type="entry name" value="TPR_2"/>
    <property type="match status" value="1"/>
</dbReference>
<reference evidence="8 9" key="1">
    <citation type="submission" date="2019-02" db="EMBL/GenBank/DDBJ databases">
        <title>Deep-cultivation of Planctomycetes and their phenomic and genomic characterization uncovers novel biology.</title>
        <authorList>
            <person name="Wiegand S."/>
            <person name="Jogler M."/>
            <person name="Boedeker C."/>
            <person name="Pinto D."/>
            <person name="Vollmers J."/>
            <person name="Rivas-Marin E."/>
            <person name="Kohn T."/>
            <person name="Peeters S.H."/>
            <person name="Heuer A."/>
            <person name="Rast P."/>
            <person name="Oberbeckmann S."/>
            <person name="Bunk B."/>
            <person name="Jeske O."/>
            <person name="Meyerdierks A."/>
            <person name="Storesund J.E."/>
            <person name="Kallscheuer N."/>
            <person name="Luecker S."/>
            <person name="Lage O.M."/>
            <person name="Pohl T."/>
            <person name="Merkel B.J."/>
            <person name="Hornburger P."/>
            <person name="Mueller R.-W."/>
            <person name="Bruemmer F."/>
            <person name="Labrenz M."/>
            <person name="Spormann A.M."/>
            <person name="Op den Camp H."/>
            <person name="Overmann J."/>
            <person name="Amann R."/>
            <person name="Jetten M.S.M."/>
            <person name="Mascher T."/>
            <person name="Medema M.H."/>
            <person name="Devos D.P."/>
            <person name="Kaster A.-K."/>
            <person name="Ovreas L."/>
            <person name="Rohde M."/>
            <person name="Galperin M.Y."/>
            <person name="Jogler C."/>
        </authorList>
    </citation>
    <scope>NUCLEOTIDE SEQUENCE [LARGE SCALE GENOMIC DNA]</scope>
    <source>
        <strain evidence="8 9">Pla163</strain>
    </source>
</reference>
<evidence type="ECO:0000256" key="5">
    <source>
        <dbReference type="ARBA" id="ARBA00022803"/>
    </source>
</evidence>
<name>A0A518CZ04_9BACT</name>
<evidence type="ECO:0000256" key="6">
    <source>
        <dbReference type="PROSITE-ProRule" id="PRU00339"/>
    </source>
</evidence>
<accession>A0A518CZ04</accession>
<dbReference type="InterPro" id="IPR011990">
    <property type="entry name" value="TPR-like_helical_dom_sf"/>
</dbReference>
<dbReference type="InterPro" id="IPR019734">
    <property type="entry name" value="TPR_rpt"/>
</dbReference>
<dbReference type="Proteomes" id="UP000319342">
    <property type="component" value="Chromosome"/>
</dbReference>
<dbReference type="InterPro" id="IPR011989">
    <property type="entry name" value="ARM-like"/>
</dbReference>
<evidence type="ECO:0000256" key="4">
    <source>
        <dbReference type="ARBA" id="ARBA00022737"/>
    </source>
</evidence>
<evidence type="ECO:0000313" key="8">
    <source>
        <dbReference type="EMBL" id="QDU84432.1"/>
    </source>
</evidence>
<dbReference type="SUPFAM" id="SSF52172">
    <property type="entry name" value="CheY-like"/>
    <property type="match status" value="1"/>
</dbReference>
<dbReference type="InterPro" id="IPR016024">
    <property type="entry name" value="ARM-type_fold"/>
</dbReference>
<keyword evidence="5 6" id="KW-0802">TPR repeat</keyword>
<dbReference type="AlphaFoldDB" id="A0A518CZ04"/>
<evidence type="ECO:0000256" key="3">
    <source>
        <dbReference type="ARBA" id="ARBA00020768"/>
    </source>
</evidence>
<keyword evidence="7" id="KW-0732">Signal</keyword>
<feature type="chain" id="PRO_5021918205" description="Protein unc-45 homolog B" evidence="7">
    <location>
        <begin position="25"/>
        <end position="726"/>
    </location>
</feature>
<dbReference type="Gene3D" id="1.25.40.10">
    <property type="entry name" value="Tetratricopeptide repeat domain"/>
    <property type="match status" value="1"/>
</dbReference>
<dbReference type="PROSITE" id="PS50176">
    <property type="entry name" value="ARM_REPEAT"/>
    <property type="match status" value="1"/>
</dbReference>
<dbReference type="SMART" id="SM00567">
    <property type="entry name" value="EZ_HEAT"/>
    <property type="match status" value="6"/>
</dbReference>
<evidence type="ECO:0000256" key="2">
    <source>
        <dbReference type="ARBA" id="ARBA00004216"/>
    </source>
</evidence>
<organism evidence="8 9">
    <name type="scientific">Rohdeia mirabilis</name>
    <dbReference type="NCBI Taxonomy" id="2528008"/>
    <lineage>
        <taxon>Bacteria</taxon>
        <taxon>Pseudomonadati</taxon>
        <taxon>Planctomycetota</taxon>
        <taxon>Planctomycetia</taxon>
        <taxon>Planctomycetia incertae sedis</taxon>
        <taxon>Rohdeia</taxon>
    </lineage>
</organism>
<dbReference type="SUPFAM" id="SSF48452">
    <property type="entry name" value="TPR-like"/>
    <property type="match status" value="1"/>
</dbReference>
<keyword evidence="9" id="KW-1185">Reference proteome</keyword>
<dbReference type="Gene3D" id="1.25.10.10">
    <property type="entry name" value="Leucine-rich Repeat Variant"/>
    <property type="match status" value="1"/>
</dbReference>
<dbReference type="InterPro" id="IPR004155">
    <property type="entry name" value="PBS_lyase_HEAT"/>
</dbReference>
<dbReference type="InterPro" id="IPR013105">
    <property type="entry name" value="TPR_2"/>
</dbReference>